<dbReference type="HOGENOM" id="CLU_1463708_0_0_1"/>
<reference evidence="2" key="2">
    <citation type="submission" date="2015-06" db="UniProtKB">
        <authorList>
            <consortium name="EnsemblPlants"/>
        </authorList>
    </citation>
    <scope>IDENTIFICATION</scope>
    <source>
        <strain evidence="2">DM1-3 516 R44</strain>
    </source>
</reference>
<dbReference type="InParanoid" id="M1DZ51"/>
<evidence type="ECO:0000256" key="1">
    <source>
        <dbReference type="SAM" id="MobiDB-lite"/>
    </source>
</evidence>
<dbReference type="EnsemblPlants" id="PGSC0003DMT400096740">
    <property type="protein sequence ID" value="PGSC0003DMT400096740"/>
    <property type="gene ID" value="PGSC0003DMG400046311"/>
</dbReference>
<feature type="compositionally biased region" description="Basic and acidic residues" evidence="1">
    <location>
        <begin position="174"/>
        <end position="185"/>
    </location>
</feature>
<dbReference type="Proteomes" id="UP000011115">
    <property type="component" value="Unassembled WGS sequence"/>
</dbReference>
<feature type="region of interest" description="Disordered" evidence="1">
    <location>
        <begin position="94"/>
        <end position="185"/>
    </location>
</feature>
<dbReference type="AlphaFoldDB" id="M1DZ51"/>
<evidence type="ECO:0000313" key="2">
    <source>
        <dbReference type="EnsemblPlants" id="PGSC0003DMT400096740"/>
    </source>
</evidence>
<proteinExistence type="predicted"/>
<protein>
    <submittedName>
        <fullName evidence="2">Uncharacterized protein</fullName>
    </submittedName>
</protein>
<organism evidence="2 3">
    <name type="scientific">Solanum tuberosum</name>
    <name type="common">Potato</name>
    <dbReference type="NCBI Taxonomy" id="4113"/>
    <lineage>
        <taxon>Eukaryota</taxon>
        <taxon>Viridiplantae</taxon>
        <taxon>Streptophyta</taxon>
        <taxon>Embryophyta</taxon>
        <taxon>Tracheophyta</taxon>
        <taxon>Spermatophyta</taxon>
        <taxon>Magnoliopsida</taxon>
        <taxon>eudicotyledons</taxon>
        <taxon>Gunneridae</taxon>
        <taxon>Pentapetalae</taxon>
        <taxon>asterids</taxon>
        <taxon>lamiids</taxon>
        <taxon>Solanales</taxon>
        <taxon>Solanaceae</taxon>
        <taxon>Solanoideae</taxon>
        <taxon>Solaneae</taxon>
        <taxon>Solanum</taxon>
    </lineage>
</organism>
<evidence type="ECO:0000313" key="3">
    <source>
        <dbReference type="Proteomes" id="UP000011115"/>
    </source>
</evidence>
<keyword evidence="3" id="KW-1185">Reference proteome</keyword>
<sequence>MIYDLWYLIFLLRSPGLLLLVDLGPLGVYCLPGKWSYWCPLVTLSSWVGPLGSLLSGRASPGFTLSCWGGGPRSLLFDWISLREAKGRQLKKLPLSASSTPSETCRMASMRAPKLTKSSRNSRESRPKSQLANPLCDSPNPFGTMETRNETQPPTGGVALKSIMEVITNESEDGEHGRTDDHHTR</sequence>
<reference evidence="3" key="1">
    <citation type="journal article" date="2011" name="Nature">
        <title>Genome sequence and analysis of the tuber crop potato.</title>
        <authorList>
            <consortium name="The Potato Genome Sequencing Consortium"/>
        </authorList>
    </citation>
    <scope>NUCLEOTIDE SEQUENCE [LARGE SCALE GENOMIC DNA]</scope>
    <source>
        <strain evidence="3">cv. DM1-3 516 R44</strain>
    </source>
</reference>
<name>M1DZ51_SOLTU</name>
<accession>M1DZ51</accession>
<dbReference type="PaxDb" id="4113-PGSC0003DMT400096740"/>
<dbReference type="Gramene" id="PGSC0003DMT400096740">
    <property type="protein sequence ID" value="PGSC0003DMT400096740"/>
    <property type="gene ID" value="PGSC0003DMG400046311"/>
</dbReference>